<comment type="caution">
    <text evidence="7">The sequence shown here is derived from an EMBL/GenBank/DDBJ whole genome shotgun (WGS) entry which is preliminary data.</text>
</comment>
<feature type="transmembrane region" description="Helical" evidence="5">
    <location>
        <begin position="120"/>
        <end position="140"/>
    </location>
</feature>
<dbReference type="PANTHER" id="PTHR43021">
    <property type="entry name" value="NA(+)/H(+) ANTIPORTER-RELATED"/>
    <property type="match status" value="1"/>
</dbReference>
<feature type="transmembrane region" description="Helical" evidence="5">
    <location>
        <begin position="339"/>
        <end position="358"/>
    </location>
</feature>
<feature type="transmembrane region" description="Helical" evidence="5">
    <location>
        <begin position="6"/>
        <end position="23"/>
    </location>
</feature>
<evidence type="ECO:0000256" key="4">
    <source>
        <dbReference type="ARBA" id="ARBA00023136"/>
    </source>
</evidence>
<sequence length="407" mass="43214">MLAELHFSSVTALGILLLCGFFCGRLAQRLKLPALIGYLLAGLLLGHSFFDILTEAQLLQLEFITTISLGCVAFIIGSELHFSSLKRLGKGIAVIILLESFLAFTAVSLAVFIYTGNPALSLLFGAMAPASAPAGTVAVIQEYRARGPLTRTMYAVVGFDDGLAVIIFGFALAVSKMLLTGGTEANTAGIIASLWLPLMEGGGSLLLGSVIGAIFTLLIKHTHKDSERLIVLFWAILTGVGLSARWHLSSILVCMVIGLFFANTSTKHVLQTARAPLQQLMGLIFILFFGLAGLHLNLTILSTLGILGLIYIVGRIFGKMAGTWIGAGCCHMDENIRRYLGFGILSQAGVAIGLALLIKQELSQIPGAEMIGIHILSSITATSIIFEIIGPLAARYALKKAGEIKKG</sequence>
<evidence type="ECO:0000313" key="8">
    <source>
        <dbReference type="Proteomes" id="UP000614424"/>
    </source>
</evidence>
<protein>
    <submittedName>
        <fullName evidence="7">Cation:proton antiporter</fullName>
    </submittedName>
</protein>
<organism evidence="7 8">
    <name type="scientific">Candidatus Desulfobia pelagia</name>
    <dbReference type="NCBI Taxonomy" id="2841692"/>
    <lineage>
        <taxon>Bacteria</taxon>
        <taxon>Pseudomonadati</taxon>
        <taxon>Thermodesulfobacteriota</taxon>
        <taxon>Desulfobulbia</taxon>
        <taxon>Desulfobulbales</taxon>
        <taxon>Desulfobulbaceae</taxon>
        <taxon>Candidatus Desulfobia</taxon>
    </lineage>
</organism>
<dbReference type="Proteomes" id="UP000614424">
    <property type="component" value="Unassembled WGS sequence"/>
</dbReference>
<evidence type="ECO:0000256" key="3">
    <source>
        <dbReference type="ARBA" id="ARBA00022989"/>
    </source>
</evidence>
<dbReference type="EMBL" id="JACNJZ010000214">
    <property type="protein sequence ID" value="MBC8319026.1"/>
    <property type="molecule type" value="Genomic_DNA"/>
</dbReference>
<feature type="transmembrane region" description="Helical" evidence="5">
    <location>
        <begin position="194"/>
        <end position="219"/>
    </location>
</feature>
<feature type="transmembrane region" description="Helical" evidence="5">
    <location>
        <begin position="370"/>
        <end position="398"/>
    </location>
</feature>
<proteinExistence type="predicted"/>
<feature type="transmembrane region" description="Helical" evidence="5">
    <location>
        <begin position="152"/>
        <end position="174"/>
    </location>
</feature>
<feature type="transmembrane region" description="Helical" evidence="5">
    <location>
        <begin position="231"/>
        <end position="260"/>
    </location>
</feature>
<dbReference type="Pfam" id="PF00999">
    <property type="entry name" value="Na_H_Exchanger"/>
    <property type="match status" value="1"/>
</dbReference>
<feature type="transmembrane region" description="Helical" evidence="5">
    <location>
        <begin position="92"/>
        <end position="114"/>
    </location>
</feature>
<dbReference type="InterPro" id="IPR038770">
    <property type="entry name" value="Na+/solute_symporter_sf"/>
</dbReference>
<gene>
    <name evidence="7" type="ORF">H8E41_14100</name>
</gene>
<dbReference type="GO" id="GO:1902600">
    <property type="term" value="P:proton transmembrane transport"/>
    <property type="evidence" value="ECO:0007669"/>
    <property type="project" value="InterPro"/>
</dbReference>
<evidence type="ECO:0000313" key="7">
    <source>
        <dbReference type="EMBL" id="MBC8319026.1"/>
    </source>
</evidence>
<dbReference type="GO" id="GO:0016020">
    <property type="term" value="C:membrane"/>
    <property type="evidence" value="ECO:0007669"/>
    <property type="project" value="UniProtKB-SubCell"/>
</dbReference>
<keyword evidence="4 5" id="KW-0472">Membrane</keyword>
<feature type="transmembrane region" description="Helical" evidence="5">
    <location>
        <begin position="280"/>
        <end position="313"/>
    </location>
</feature>
<keyword evidence="3 5" id="KW-1133">Transmembrane helix</keyword>
<name>A0A8J6TDN4_9BACT</name>
<comment type="subcellular location">
    <subcellularLocation>
        <location evidence="1">Membrane</location>
        <topology evidence="1">Multi-pass membrane protein</topology>
    </subcellularLocation>
</comment>
<keyword evidence="2 5" id="KW-0812">Transmembrane</keyword>
<evidence type="ECO:0000256" key="1">
    <source>
        <dbReference type="ARBA" id="ARBA00004141"/>
    </source>
</evidence>
<dbReference type="PANTHER" id="PTHR43021:SF2">
    <property type="entry name" value="CATION_H+ EXCHANGER DOMAIN-CONTAINING PROTEIN"/>
    <property type="match status" value="1"/>
</dbReference>
<evidence type="ECO:0000259" key="6">
    <source>
        <dbReference type="Pfam" id="PF00999"/>
    </source>
</evidence>
<feature type="transmembrane region" description="Helical" evidence="5">
    <location>
        <begin position="35"/>
        <end position="53"/>
    </location>
</feature>
<dbReference type="GO" id="GO:0015297">
    <property type="term" value="F:antiporter activity"/>
    <property type="evidence" value="ECO:0007669"/>
    <property type="project" value="InterPro"/>
</dbReference>
<feature type="domain" description="Cation/H+ exchanger transmembrane" evidence="6">
    <location>
        <begin position="19"/>
        <end position="385"/>
    </location>
</feature>
<dbReference type="AlphaFoldDB" id="A0A8J6TDN4"/>
<dbReference type="Gene3D" id="1.20.1530.20">
    <property type="match status" value="1"/>
</dbReference>
<accession>A0A8J6TDN4</accession>
<evidence type="ECO:0000256" key="5">
    <source>
        <dbReference type="SAM" id="Phobius"/>
    </source>
</evidence>
<reference evidence="7 8" key="1">
    <citation type="submission" date="2020-08" db="EMBL/GenBank/DDBJ databases">
        <title>Bridging the membrane lipid divide: bacteria of the FCB group superphylum have the potential to synthesize archaeal ether lipids.</title>
        <authorList>
            <person name="Villanueva L."/>
            <person name="Von Meijenfeldt F.A.B."/>
            <person name="Westbye A.B."/>
            <person name="Yadav S."/>
            <person name="Hopmans E.C."/>
            <person name="Dutilh B.E."/>
            <person name="Sinninghe Damste J.S."/>
        </authorList>
    </citation>
    <scope>NUCLEOTIDE SEQUENCE [LARGE SCALE GENOMIC DNA]</scope>
    <source>
        <strain evidence="7">NIOZ-UU47</strain>
    </source>
</reference>
<evidence type="ECO:0000256" key="2">
    <source>
        <dbReference type="ARBA" id="ARBA00022692"/>
    </source>
</evidence>
<feature type="transmembrane region" description="Helical" evidence="5">
    <location>
        <begin position="59"/>
        <end position="80"/>
    </location>
</feature>
<dbReference type="InterPro" id="IPR006153">
    <property type="entry name" value="Cation/H_exchanger_TM"/>
</dbReference>